<accession>A0AC34FRV4</accession>
<name>A0AC34FRV4_9BILA</name>
<sequence>MALKDSENAIEKYVYDANIPGLRYYIRIYPNGFNEESRGETWILLNGIESPLDIECKFKKFDLMELSDSEGGFLFGKCFYAFNNPGIQHYIEICKTGDKDEERRGETWIFLRMNGSAKRNITTEFTISVESANFSRNLYHVYETHEAWGIACCKTVDFFDTNRKFFVDGEITVKVKGFLKAERSLKIPCPISMQWKIKEDDLKAKKESNGYLRSKRFNILSFSNVKYFLSVYPNFKKVKNLAETHLFLNIELGAEKAVEAMYDFSIETANFCYITQYIFQKSTGIGTILCPVDDLFNKFKGYIVDGFLTINFNGILMIEKDRAALELNCINGLEIDAMQCYQEKDFTIIVGEKEIKAHKKVLMNASPVFTGMFESGMKESIENKMVIEEEEFSFE</sequence>
<reference evidence="2" key="1">
    <citation type="submission" date="2022-11" db="UniProtKB">
        <authorList>
            <consortium name="WormBaseParasite"/>
        </authorList>
    </citation>
    <scope>IDENTIFICATION</scope>
</reference>
<dbReference type="Proteomes" id="UP000887579">
    <property type="component" value="Unplaced"/>
</dbReference>
<protein>
    <submittedName>
        <fullName evidence="2">BTB domain-containing protein</fullName>
    </submittedName>
</protein>
<proteinExistence type="predicted"/>
<evidence type="ECO:0000313" key="1">
    <source>
        <dbReference type="Proteomes" id="UP000887579"/>
    </source>
</evidence>
<evidence type="ECO:0000313" key="2">
    <source>
        <dbReference type="WBParaSite" id="ES5_v2.g20093.t1"/>
    </source>
</evidence>
<organism evidence="1 2">
    <name type="scientific">Panagrolaimus sp. ES5</name>
    <dbReference type="NCBI Taxonomy" id="591445"/>
    <lineage>
        <taxon>Eukaryota</taxon>
        <taxon>Metazoa</taxon>
        <taxon>Ecdysozoa</taxon>
        <taxon>Nematoda</taxon>
        <taxon>Chromadorea</taxon>
        <taxon>Rhabditida</taxon>
        <taxon>Tylenchina</taxon>
        <taxon>Panagrolaimomorpha</taxon>
        <taxon>Panagrolaimoidea</taxon>
        <taxon>Panagrolaimidae</taxon>
        <taxon>Panagrolaimus</taxon>
    </lineage>
</organism>
<dbReference type="WBParaSite" id="ES5_v2.g20093.t1">
    <property type="protein sequence ID" value="ES5_v2.g20093.t1"/>
    <property type="gene ID" value="ES5_v2.g20093"/>
</dbReference>